<evidence type="ECO:0000313" key="2">
    <source>
        <dbReference type="EMBL" id="ETO20415.1"/>
    </source>
</evidence>
<feature type="chain" id="PRO_5004975506" evidence="1">
    <location>
        <begin position="18"/>
        <end position="604"/>
    </location>
</feature>
<sequence>MIYHFCVLSLMICVLPAMKIEQLFKNKGNTIVKEPKKAKYDRKSLFTKKQYITEKASTFSVEVKSTVDKNFPNVMILHAVIRADHSKSASQENKKSNDNNVIVLVDVSQKGFDNVHLCFSECSSAAPSANKNKEWWLNYKVYAASVKEMLDMYCEQQTVIIQSIMDCIFDKEPQRLSFNEDVVDVFTDNFHYCDSLITLYKPQNTKDKVSFPLQYVFFNFILDSSAKAFLASLGVMASKSDKREATTVQGHATNAHAAEDYQLRYYHVNESKRLLYRWHSLPICGTESHWISSSPHLDLRVCELARYLLMFAQGSKYGVADVCWLPDGTLYWLQHLSVEHVCCHPRLFALLRCNVFEGLKSEVLKVMISAEQTNRFRLIRLTNWLIIWSFHASGAFGDVFAIHPLSSTHKIIADDHHIDNNHPLSNRLFKILNSLQLKDYQFNNTKIVELYRDLAKIATLRQEIMIFCGGCIVSTLAGEALEHLQLNDENLEKIDNRLQAYGHLVVVPTTALQITGDGYTNKDKGWIIDFVPIHDHSILARWNDATGGMHFGIWKQQTNNKWTLERVVNWVEQLKEWNQCIQSCFFWAERVKTHLIAILTIQHN</sequence>
<organism evidence="2 3">
    <name type="scientific">Reticulomyxa filosa</name>
    <dbReference type="NCBI Taxonomy" id="46433"/>
    <lineage>
        <taxon>Eukaryota</taxon>
        <taxon>Sar</taxon>
        <taxon>Rhizaria</taxon>
        <taxon>Retaria</taxon>
        <taxon>Foraminifera</taxon>
        <taxon>Monothalamids</taxon>
        <taxon>Reticulomyxidae</taxon>
        <taxon>Reticulomyxa</taxon>
    </lineage>
</organism>
<comment type="caution">
    <text evidence="2">The sequence shown here is derived from an EMBL/GenBank/DDBJ whole genome shotgun (WGS) entry which is preliminary data.</text>
</comment>
<reference evidence="2 3" key="1">
    <citation type="journal article" date="2013" name="Curr. Biol.">
        <title>The Genome of the Foraminiferan Reticulomyxa filosa.</title>
        <authorList>
            <person name="Glockner G."/>
            <person name="Hulsmann N."/>
            <person name="Schleicher M."/>
            <person name="Noegel A.A."/>
            <person name="Eichinger L."/>
            <person name="Gallinger C."/>
            <person name="Pawlowski J."/>
            <person name="Sierra R."/>
            <person name="Euteneuer U."/>
            <person name="Pillet L."/>
            <person name="Moustafa A."/>
            <person name="Platzer M."/>
            <person name="Groth M."/>
            <person name="Szafranski K."/>
            <person name="Schliwa M."/>
        </authorList>
    </citation>
    <scope>NUCLEOTIDE SEQUENCE [LARGE SCALE GENOMIC DNA]</scope>
</reference>
<dbReference type="AlphaFoldDB" id="X6N2D7"/>
<accession>X6N2D7</accession>
<feature type="signal peptide" evidence="1">
    <location>
        <begin position="1"/>
        <end position="17"/>
    </location>
</feature>
<proteinExistence type="predicted"/>
<keyword evidence="1" id="KW-0732">Signal</keyword>
<dbReference type="EMBL" id="ASPP01012632">
    <property type="protein sequence ID" value="ETO20415.1"/>
    <property type="molecule type" value="Genomic_DNA"/>
</dbReference>
<gene>
    <name evidence="2" type="ORF">RFI_16805</name>
</gene>
<evidence type="ECO:0000313" key="3">
    <source>
        <dbReference type="Proteomes" id="UP000023152"/>
    </source>
</evidence>
<name>X6N2D7_RETFI</name>
<evidence type="ECO:0000256" key="1">
    <source>
        <dbReference type="SAM" id="SignalP"/>
    </source>
</evidence>
<keyword evidence="3" id="KW-1185">Reference proteome</keyword>
<dbReference type="Proteomes" id="UP000023152">
    <property type="component" value="Unassembled WGS sequence"/>
</dbReference>
<protein>
    <submittedName>
        <fullName evidence="2">Uncharacterized protein</fullName>
    </submittedName>
</protein>